<protein>
    <submittedName>
        <fullName evidence="2">Uncharacterized protein</fullName>
    </submittedName>
</protein>
<dbReference type="EMBL" id="PDKW01000036">
    <property type="protein sequence ID" value="PGH59240.1"/>
    <property type="molecule type" value="Genomic_DNA"/>
</dbReference>
<feature type="transmembrane region" description="Helical" evidence="1">
    <location>
        <begin position="138"/>
        <end position="162"/>
    </location>
</feature>
<evidence type="ECO:0000313" key="3">
    <source>
        <dbReference type="Proteomes" id="UP000225379"/>
    </source>
</evidence>
<evidence type="ECO:0000256" key="1">
    <source>
        <dbReference type="SAM" id="Phobius"/>
    </source>
</evidence>
<feature type="transmembrane region" description="Helical" evidence="1">
    <location>
        <begin position="12"/>
        <end position="30"/>
    </location>
</feature>
<feature type="transmembrane region" description="Helical" evidence="1">
    <location>
        <begin position="107"/>
        <end position="126"/>
    </location>
</feature>
<name>A0A2B8BNA4_9PROT</name>
<accession>A0A2B8BNA4</accession>
<keyword evidence="1" id="KW-0812">Transmembrane</keyword>
<keyword evidence="3" id="KW-1185">Reference proteome</keyword>
<proteinExistence type="predicted"/>
<sequence length="180" mass="19443">MGDDWSSRWPGRVVGAVTCWTMVFFIFQQLGHAGVYDGADPVHRRLLEVMTLCAVTIGAGTKPPYPFLIVVMTVMATIVAAAVVGLFEAMGVYVLHGFQWPDFQVTGLVATISIPILLVAIMIMMLRDGSKKPSIRRHLTRISALSLVVSVIGLLITAARYWTTLQHSGGGLSIHFGGCG</sequence>
<reference evidence="3" key="1">
    <citation type="submission" date="2017-10" db="EMBL/GenBank/DDBJ databases">
        <authorList>
            <person name="Kravchenko I.K."/>
            <person name="Grouzdev D.S."/>
        </authorList>
    </citation>
    <scope>NUCLEOTIDE SEQUENCE [LARGE SCALE GENOMIC DNA]</scope>
    <source>
        <strain evidence="3">B2</strain>
    </source>
</reference>
<keyword evidence="1" id="KW-0472">Membrane</keyword>
<evidence type="ECO:0000313" key="2">
    <source>
        <dbReference type="EMBL" id="PGH59240.1"/>
    </source>
</evidence>
<comment type="caution">
    <text evidence="2">The sequence shown here is derived from an EMBL/GenBank/DDBJ whole genome shotgun (WGS) entry which is preliminary data.</text>
</comment>
<dbReference type="Proteomes" id="UP000225379">
    <property type="component" value="Unassembled WGS sequence"/>
</dbReference>
<feature type="transmembrane region" description="Helical" evidence="1">
    <location>
        <begin position="67"/>
        <end position="87"/>
    </location>
</feature>
<dbReference type="AlphaFoldDB" id="A0A2B8BNA4"/>
<keyword evidence="1" id="KW-1133">Transmembrane helix</keyword>
<gene>
    <name evidence="2" type="ORF">CRT60_01000</name>
</gene>
<dbReference type="RefSeq" id="WP_098734592.1">
    <property type="nucleotide sequence ID" value="NZ_PDKW01000036.1"/>
</dbReference>
<organism evidence="2 3">
    <name type="scientific">Azospirillum palustre</name>
    <dbReference type="NCBI Taxonomy" id="2044885"/>
    <lineage>
        <taxon>Bacteria</taxon>
        <taxon>Pseudomonadati</taxon>
        <taxon>Pseudomonadota</taxon>
        <taxon>Alphaproteobacteria</taxon>
        <taxon>Rhodospirillales</taxon>
        <taxon>Azospirillaceae</taxon>
        <taxon>Azospirillum</taxon>
    </lineage>
</organism>